<evidence type="ECO:0000256" key="3">
    <source>
        <dbReference type="ARBA" id="ARBA00022989"/>
    </source>
</evidence>
<feature type="transmembrane region" description="Helical" evidence="5">
    <location>
        <begin position="179"/>
        <end position="197"/>
    </location>
</feature>
<keyword evidence="3 5" id="KW-1133">Transmembrane helix</keyword>
<sequence length="291" mass="32092">MSDVYLVKKGIYATLSYALVMSVTAVGAKQVQTELAVPVLVFWQSLFCCLVLLPQMWGKWERRTLAVVKIHFLRSLGGFLGFLFYYWALNHIPLVEASLLRACAPLCVPFVVLIMHRTMIPKARWIPLFVGFVGVGLVIQPTPDHFNPWHLVGLLSAVGLAFSMVTTRMLSNHVSGQETMLIYFAISALLSAVLSLVQGETLSLPASTWGWVLLVGATLYIGMYLYTLAYTYAPASVVSPVSYVGIVFSGFWGWMIWGHVPDWLAITGTGLIFASVLLSARLARNRTPTSG</sequence>
<dbReference type="PANTHER" id="PTHR22911:SF6">
    <property type="entry name" value="SOLUTE CARRIER FAMILY 35 MEMBER G1"/>
    <property type="match status" value="1"/>
</dbReference>
<comment type="subcellular location">
    <subcellularLocation>
        <location evidence="1">Membrane</location>
        <topology evidence="1">Multi-pass membrane protein</topology>
    </subcellularLocation>
</comment>
<dbReference type="GO" id="GO:0016020">
    <property type="term" value="C:membrane"/>
    <property type="evidence" value="ECO:0007669"/>
    <property type="project" value="UniProtKB-SubCell"/>
</dbReference>
<keyword evidence="2 5" id="KW-0812">Transmembrane</keyword>
<accession>A0A501X2J5</accession>
<feature type="transmembrane region" description="Helical" evidence="5">
    <location>
        <begin position="237"/>
        <end position="257"/>
    </location>
</feature>
<reference evidence="7 8" key="1">
    <citation type="submission" date="2019-06" db="EMBL/GenBank/DDBJ databases">
        <title>A novel bacterium of genus Marinomonas, isolated from coastal sand.</title>
        <authorList>
            <person name="Huang H."/>
            <person name="Mo K."/>
            <person name="Hu Y."/>
        </authorList>
    </citation>
    <scope>NUCLEOTIDE SEQUENCE [LARGE SCALE GENOMIC DNA]</scope>
    <source>
        <strain evidence="7 8">HB171799</strain>
    </source>
</reference>
<keyword evidence="4 5" id="KW-0472">Membrane</keyword>
<feature type="transmembrane region" description="Helical" evidence="5">
    <location>
        <begin position="263"/>
        <end position="283"/>
    </location>
</feature>
<feature type="transmembrane region" description="Helical" evidence="5">
    <location>
        <begin position="65"/>
        <end position="88"/>
    </location>
</feature>
<dbReference type="RefSeq" id="WP_140587254.1">
    <property type="nucleotide sequence ID" value="NZ_VFRR01000004.1"/>
</dbReference>
<dbReference type="SUPFAM" id="SSF103481">
    <property type="entry name" value="Multidrug resistance efflux transporter EmrE"/>
    <property type="match status" value="2"/>
</dbReference>
<dbReference type="EMBL" id="VFRR01000004">
    <property type="protein sequence ID" value="TPE54673.1"/>
    <property type="molecule type" value="Genomic_DNA"/>
</dbReference>
<feature type="transmembrane region" description="Helical" evidence="5">
    <location>
        <begin position="35"/>
        <end position="53"/>
    </location>
</feature>
<name>A0A501X2J5_9GAMM</name>
<dbReference type="InterPro" id="IPR000620">
    <property type="entry name" value="EamA_dom"/>
</dbReference>
<evidence type="ECO:0000313" key="8">
    <source>
        <dbReference type="Proteomes" id="UP000315901"/>
    </source>
</evidence>
<feature type="transmembrane region" description="Helical" evidence="5">
    <location>
        <begin position="149"/>
        <end position="167"/>
    </location>
</feature>
<evidence type="ECO:0000256" key="1">
    <source>
        <dbReference type="ARBA" id="ARBA00004141"/>
    </source>
</evidence>
<evidence type="ECO:0000256" key="4">
    <source>
        <dbReference type="ARBA" id="ARBA00023136"/>
    </source>
</evidence>
<keyword evidence="8" id="KW-1185">Reference proteome</keyword>
<evidence type="ECO:0000313" key="7">
    <source>
        <dbReference type="EMBL" id="TPE54673.1"/>
    </source>
</evidence>
<dbReference type="Pfam" id="PF00892">
    <property type="entry name" value="EamA"/>
    <property type="match status" value="2"/>
</dbReference>
<gene>
    <name evidence="7" type="ORF">FJM67_03325</name>
</gene>
<proteinExistence type="predicted"/>
<dbReference type="AlphaFoldDB" id="A0A501X2J5"/>
<dbReference type="InterPro" id="IPR037185">
    <property type="entry name" value="EmrE-like"/>
</dbReference>
<feature type="transmembrane region" description="Helical" evidence="5">
    <location>
        <begin position="12"/>
        <end position="29"/>
    </location>
</feature>
<dbReference type="OrthoDB" id="554876at2"/>
<organism evidence="7 8">
    <name type="scientific">Maribrevibacterium harenarium</name>
    <dbReference type="NCBI Taxonomy" id="2589817"/>
    <lineage>
        <taxon>Bacteria</taxon>
        <taxon>Pseudomonadati</taxon>
        <taxon>Pseudomonadota</taxon>
        <taxon>Gammaproteobacteria</taxon>
        <taxon>Oceanospirillales</taxon>
        <taxon>Oceanospirillaceae</taxon>
        <taxon>Maribrevibacterium</taxon>
    </lineage>
</organism>
<comment type="caution">
    <text evidence="7">The sequence shown here is derived from an EMBL/GenBank/DDBJ whole genome shotgun (WGS) entry which is preliminary data.</text>
</comment>
<protein>
    <submittedName>
        <fullName evidence="7">DMT family transporter</fullName>
    </submittedName>
</protein>
<feature type="transmembrane region" description="Helical" evidence="5">
    <location>
        <begin position="125"/>
        <end position="143"/>
    </location>
</feature>
<dbReference type="Proteomes" id="UP000315901">
    <property type="component" value="Unassembled WGS sequence"/>
</dbReference>
<dbReference type="PANTHER" id="PTHR22911">
    <property type="entry name" value="ACYL-MALONYL CONDENSING ENZYME-RELATED"/>
    <property type="match status" value="1"/>
</dbReference>
<feature type="domain" description="EamA" evidence="6">
    <location>
        <begin position="148"/>
        <end position="279"/>
    </location>
</feature>
<evidence type="ECO:0000256" key="2">
    <source>
        <dbReference type="ARBA" id="ARBA00022692"/>
    </source>
</evidence>
<feature type="domain" description="EamA" evidence="6">
    <location>
        <begin position="9"/>
        <end position="139"/>
    </location>
</feature>
<dbReference type="Gene3D" id="1.10.3730.20">
    <property type="match status" value="1"/>
</dbReference>
<feature type="transmembrane region" description="Helical" evidence="5">
    <location>
        <begin position="209"/>
        <end position="230"/>
    </location>
</feature>
<evidence type="ECO:0000256" key="5">
    <source>
        <dbReference type="SAM" id="Phobius"/>
    </source>
</evidence>
<evidence type="ECO:0000259" key="6">
    <source>
        <dbReference type="Pfam" id="PF00892"/>
    </source>
</evidence>